<dbReference type="InterPro" id="IPR050121">
    <property type="entry name" value="Cytochrome_P450_monoxygenase"/>
</dbReference>
<keyword evidence="7 15" id="KW-0479">Metal-binding</keyword>
<evidence type="ECO:0000256" key="4">
    <source>
        <dbReference type="ARBA" id="ARBA00010617"/>
    </source>
</evidence>
<feature type="transmembrane region" description="Helical" evidence="17">
    <location>
        <begin position="30"/>
        <end position="49"/>
    </location>
</feature>
<evidence type="ECO:0000256" key="16">
    <source>
        <dbReference type="RuleBase" id="RU000461"/>
    </source>
</evidence>
<dbReference type="GO" id="GO:0020037">
    <property type="term" value="F:heme binding"/>
    <property type="evidence" value="ECO:0007669"/>
    <property type="project" value="InterPro"/>
</dbReference>
<dbReference type="InterPro" id="IPR002401">
    <property type="entry name" value="Cyt_P450_E_grp-I"/>
</dbReference>
<feature type="binding site" description="axial binding residue" evidence="15">
    <location>
        <position position="471"/>
    </location>
    <ligand>
        <name>heme</name>
        <dbReference type="ChEBI" id="CHEBI:30413"/>
    </ligand>
    <ligandPart>
        <name>Fe</name>
        <dbReference type="ChEBI" id="CHEBI:18248"/>
    </ligandPart>
</feature>
<comment type="subcellular location">
    <subcellularLocation>
        <location evidence="2">Membrane</location>
        <topology evidence="2">Single-pass membrane protein</topology>
    </subcellularLocation>
</comment>
<evidence type="ECO:0000256" key="11">
    <source>
        <dbReference type="ARBA" id="ARBA00023033"/>
    </source>
</evidence>
<comment type="pathway">
    <text evidence="3">Mycotoxin biosynthesis.</text>
</comment>
<evidence type="ECO:0000313" key="19">
    <source>
        <dbReference type="Proteomes" id="UP000248423"/>
    </source>
</evidence>
<dbReference type="CDD" id="cd11062">
    <property type="entry name" value="CYP58-like"/>
    <property type="match status" value="1"/>
</dbReference>
<gene>
    <name evidence="18" type="ORF">BO78DRAFT_399373</name>
</gene>
<dbReference type="InterPro" id="IPR036396">
    <property type="entry name" value="Cyt_P450_sf"/>
</dbReference>
<keyword evidence="8 17" id="KW-1133">Transmembrane helix</keyword>
<dbReference type="Proteomes" id="UP000248423">
    <property type="component" value="Unassembled WGS sequence"/>
</dbReference>
<keyword evidence="6 17" id="KW-0812">Transmembrane</keyword>
<name>A0A319E1S1_ASPSB</name>
<keyword evidence="10 15" id="KW-0408">Iron</keyword>
<keyword evidence="11 16" id="KW-0503">Monooxygenase</keyword>
<keyword evidence="12 17" id="KW-0472">Membrane</keyword>
<comment type="catalytic activity">
    <reaction evidence="13">
        <text>7-methylmellein + 3 reduced [NADPH--hemoprotein reductase] + 3 O2 = 7-carboxymellein + 3 oxidized [NADPH--hemoprotein reductase] + 4 H2O + 4 H(+)</text>
        <dbReference type="Rhea" id="RHEA:72771"/>
        <dbReference type="Rhea" id="RHEA-COMP:11964"/>
        <dbReference type="Rhea" id="RHEA-COMP:11965"/>
        <dbReference type="ChEBI" id="CHEBI:15377"/>
        <dbReference type="ChEBI" id="CHEBI:15378"/>
        <dbReference type="ChEBI" id="CHEBI:15379"/>
        <dbReference type="ChEBI" id="CHEBI:57618"/>
        <dbReference type="ChEBI" id="CHEBI:58210"/>
        <dbReference type="ChEBI" id="CHEBI:192524"/>
        <dbReference type="ChEBI" id="CHEBI:192525"/>
    </reaction>
    <physiologicalReaction direction="left-to-right" evidence="13">
        <dbReference type="Rhea" id="RHEA:72772"/>
    </physiologicalReaction>
</comment>
<evidence type="ECO:0000256" key="7">
    <source>
        <dbReference type="ARBA" id="ARBA00022723"/>
    </source>
</evidence>
<evidence type="ECO:0000313" key="18">
    <source>
        <dbReference type="EMBL" id="PYI04016.1"/>
    </source>
</evidence>
<evidence type="ECO:0000256" key="17">
    <source>
        <dbReference type="SAM" id="Phobius"/>
    </source>
</evidence>
<evidence type="ECO:0000256" key="9">
    <source>
        <dbReference type="ARBA" id="ARBA00023002"/>
    </source>
</evidence>
<dbReference type="InterPro" id="IPR017972">
    <property type="entry name" value="Cyt_P450_CS"/>
</dbReference>
<dbReference type="Pfam" id="PF00067">
    <property type="entry name" value="p450"/>
    <property type="match status" value="1"/>
</dbReference>
<comment type="cofactor">
    <cofactor evidence="1 15">
        <name>heme</name>
        <dbReference type="ChEBI" id="CHEBI:30413"/>
    </cofactor>
</comment>
<evidence type="ECO:0000256" key="3">
    <source>
        <dbReference type="ARBA" id="ARBA00004685"/>
    </source>
</evidence>
<evidence type="ECO:0000256" key="10">
    <source>
        <dbReference type="ARBA" id="ARBA00023004"/>
    </source>
</evidence>
<keyword evidence="19" id="KW-1185">Reference proteome</keyword>
<dbReference type="PRINTS" id="PR00463">
    <property type="entry name" value="EP450I"/>
</dbReference>
<dbReference type="Gene3D" id="1.10.630.10">
    <property type="entry name" value="Cytochrome P450"/>
    <property type="match status" value="1"/>
</dbReference>
<dbReference type="GO" id="GO:0004497">
    <property type="term" value="F:monooxygenase activity"/>
    <property type="evidence" value="ECO:0007669"/>
    <property type="project" value="UniProtKB-KW"/>
</dbReference>
<dbReference type="STRING" id="1448318.A0A319E1S1"/>
<evidence type="ECO:0000256" key="8">
    <source>
        <dbReference type="ARBA" id="ARBA00022989"/>
    </source>
</evidence>
<evidence type="ECO:0000256" key="1">
    <source>
        <dbReference type="ARBA" id="ARBA00001971"/>
    </source>
</evidence>
<dbReference type="PROSITE" id="PS00086">
    <property type="entry name" value="CYTOCHROME_P450"/>
    <property type="match status" value="1"/>
</dbReference>
<protein>
    <recommendedName>
        <fullName evidence="14">Cytochrome P450 monooxygenase otaC</fullName>
    </recommendedName>
</protein>
<accession>A0A319E1S1</accession>
<sequence>MNATGPFLDRAMDHLPAPLPSLTVIRAGPLLATAILLYLTSLVVYRLWFSPLAKFPGPKLAAATAWYEAYFELVKNGGGQFTFEIKRMHDVYGPIVRISPTELHIHDVEYYEVLYTSSRGFDKSAHVQDRFGAPLAAFSTPEHEIHKRRRAAISPFFSKRRTYEQAPMIQKNVDLICNRLANEYAGAGKVVCLNELFASYVIDSIMTYAFNRSYGFLSAPDFATAFTRSIQNFKDFAHIAQQFPFLVRLFRMLPTSAIAVLRPGMESVVMFQEELHSHVRQVLSSHAKGSSEGQEGTIFYELLNGNLPPEDLTIPRLNDEALSIVGAGIETTKMSSVVTTFHVLHNPEILCRLQAELDEAIPDPSNLPPLSTLEQLPYLGACIQEGIRLAYGTTARSQRISRHEALQYEDWVIPPNVMVSMDNYHMNHDESVFPDSFTYKPERWLGNPRGPTGEKSLTRYLSSFGRGTRMCAGFNLAYAEMTLVLTGLFRKFDLELYETSRRDVDLYRDLIGMEVAPGSKGVRVTVRGVRP</sequence>
<evidence type="ECO:0000256" key="12">
    <source>
        <dbReference type="ARBA" id="ARBA00023136"/>
    </source>
</evidence>
<evidence type="ECO:0000256" key="5">
    <source>
        <dbReference type="ARBA" id="ARBA00022617"/>
    </source>
</evidence>
<dbReference type="VEuPathDB" id="FungiDB:BO78DRAFT_399373"/>
<comment type="similarity">
    <text evidence="4 16">Belongs to the cytochrome P450 family.</text>
</comment>
<dbReference type="EMBL" id="KZ826374">
    <property type="protein sequence ID" value="PYI04016.1"/>
    <property type="molecule type" value="Genomic_DNA"/>
</dbReference>
<evidence type="ECO:0000256" key="6">
    <source>
        <dbReference type="ARBA" id="ARBA00022692"/>
    </source>
</evidence>
<dbReference type="InterPro" id="IPR001128">
    <property type="entry name" value="Cyt_P450"/>
</dbReference>
<dbReference type="FunFam" id="1.10.630.10:FF:000069">
    <property type="entry name" value="Cytochrome P450, putative (Eurofung)"/>
    <property type="match status" value="1"/>
</dbReference>
<dbReference type="OrthoDB" id="3945418at2759"/>
<dbReference type="GO" id="GO:0016705">
    <property type="term" value="F:oxidoreductase activity, acting on paired donors, with incorporation or reduction of molecular oxygen"/>
    <property type="evidence" value="ECO:0007669"/>
    <property type="project" value="InterPro"/>
</dbReference>
<dbReference type="AlphaFoldDB" id="A0A319E1S1"/>
<reference evidence="18 19" key="1">
    <citation type="submission" date="2018-02" db="EMBL/GenBank/DDBJ databases">
        <title>The genomes of Aspergillus section Nigri reveals drivers in fungal speciation.</title>
        <authorList>
            <consortium name="DOE Joint Genome Institute"/>
            <person name="Vesth T.C."/>
            <person name="Nybo J."/>
            <person name="Theobald S."/>
            <person name="Brandl J."/>
            <person name="Frisvad J.C."/>
            <person name="Nielsen K.F."/>
            <person name="Lyhne E.K."/>
            <person name="Kogle M.E."/>
            <person name="Kuo A."/>
            <person name="Riley R."/>
            <person name="Clum A."/>
            <person name="Nolan M."/>
            <person name="Lipzen A."/>
            <person name="Salamov A."/>
            <person name="Henrissat B."/>
            <person name="Wiebenga A."/>
            <person name="De vries R.P."/>
            <person name="Grigoriev I.V."/>
            <person name="Mortensen U.H."/>
            <person name="Andersen M.R."/>
            <person name="Baker S.E."/>
        </authorList>
    </citation>
    <scope>NUCLEOTIDE SEQUENCE [LARGE SCALE GENOMIC DNA]</scope>
    <source>
        <strain evidence="18 19">CBS 121057</strain>
    </source>
</reference>
<evidence type="ECO:0000256" key="2">
    <source>
        <dbReference type="ARBA" id="ARBA00004167"/>
    </source>
</evidence>
<proteinExistence type="inferred from homology"/>
<dbReference type="GO" id="GO:0016020">
    <property type="term" value="C:membrane"/>
    <property type="evidence" value="ECO:0007669"/>
    <property type="project" value="UniProtKB-SubCell"/>
</dbReference>
<keyword evidence="9 16" id="KW-0560">Oxidoreductase</keyword>
<keyword evidence="5 15" id="KW-0349">Heme</keyword>
<dbReference type="PANTHER" id="PTHR24305">
    <property type="entry name" value="CYTOCHROME P450"/>
    <property type="match status" value="1"/>
</dbReference>
<organism evidence="18 19">
    <name type="scientific">Aspergillus sclerotiicarbonarius (strain CBS 121057 / IBT 28362)</name>
    <dbReference type="NCBI Taxonomy" id="1448318"/>
    <lineage>
        <taxon>Eukaryota</taxon>
        <taxon>Fungi</taxon>
        <taxon>Dikarya</taxon>
        <taxon>Ascomycota</taxon>
        <taxon>Pezizomycotina</taxon>
        <taxon>Eurotiomycetes</taxon>
        <taxon>Eurotiomycetidae</taxon>
        <taxon>Eurotiales</taxon>
        <taxon>Aspergillaceae</taxon>
        <taxon>Aspergillus</taxon>
        <taxon>Aspergillus subgen. Circumdati</taxon>
    </lineage>
</organism>
<dbReference type="SUPFAM" id="SSF48264">
    <property type="entry name" value="Cytochrome P450"/>
    <property type="match status" value="1"/>
</dbReference>
<dbReference type="GO" id="GO:0005506">
    <property type="term" value="F:iron ion binding"/>
    <property type="evidence" value="ECO:0007669"/>
    <property type="project" value="InterPro"/>
</dbReference>
<evidence type="ECO:0000256" key="14">
    <source>
        <dbReference type="ARBA" id="ARBA00069646"/>
    </source>
</evidence>
<dbReference type="PANTHER" id="PTHR24305:SF231">
    <property type="entry name" value="P450, PUTATIVE (EUROFUNG)-RELATED"/>
    <property type="match status" value="1"/>
</dbReference>
<evidence type="ECO:0000256" key="13">
    <source>
        <dbReference type="ARBA" id="ARBA00051517"/>
    </source>
</evidence>
<evidence type="ECO:0000256" key="15">
    <source>
        <dbReference type="PIRSR" id="PIRSR602401-1"/>
    </source>
</evidence>